<evidence type="ECO:0000259" key="13">
    <source>
        <dbReference type="PROSITE" id="PS50109"/>
    </source>
</evidence>
<evidence type="ECO:0000256" key="1">
    <source>
        <dbReference type="ARBA" id="ARBA00000085"/>
    </source>
</evidence>
<accession>A0A0M6WF49</accession>
<evidence type="ECO:0000313" key="14">
    <source>
        <dbReference type="EMBL" id="CRL34151.1"/>
    </source>
</evidence>
<evidence type="ECO:0000256" key="3">
    <source>
        <dbReference type="ARBA" id="ARBA00012438"/>
    </source>
</evidence>
<feature type="transmembrane region" description="Helical" evidence="12">
    <location>
        <begin position="37"/>
        <end position="58"/>
    </location>
</feature>
<dbReference type="InterPro" id="IPR003594">
    <property type="entry name" value="HATPase_dom"/>
</dbReference>
<dbReference type="Gene3D" id="3.30.565.10">
    <property type="entry name" value="Histidine kinase-like ATPase, C-terminal domain"/>
    <property type="match status" value="1"/>
</dbReference>
<dbReference type="OrthoDB" id="9780487at2"/>
<evidence type="ECO:0000256" key="9">
    <source>
        <dbReference type="ARBA" id="ARBA00022989"/>
    </source>
</evidence>
<dbReference type="EC" id="2.7.13.3" evidence="3"/>
<dbReference type="SUPFAM" id="SSF55874">
    <property type="entry name" value="ATPase domain of HSP90 chaperone/DNA topoisomerase II/histidine kinase"/>
    <property type="match status" value="1"/>
</dbReference>
<evidence type="ECO:0000256" key="11">
    <source>
        <dbReference type="ARBA" id="ARBA00023136"/>
    </source>
</evidence>
<dbReference type="InterPro" id="IPR050351">
    <property type="entry name" value="BphY/WalK/GraS-like"/>
</dbReference>
<organism evidence="14 15">
    <name type="scientific">Roseburia faecis</name>
    <dbReference type="NCBI Taxonomy" id="301302"/>
    <lineage>
        <taxon>Bacteria</taxon>
        <taxon>Bacillati</taxon>
        <taxon>Bacillota</taxon>
        <taxon>Clostridia</taxon>
        <taxon>Lachnospirales</taxon>
        <taxon>Lachnospiraceae</taxon>
        <taxon>Roseburia</taxon>
    </lineage>
</organism>
<evidence type="ECO:0000256" key="12">
    <source>
        <dbReference type="SAM" id="Phobius"/>
    </source>
</evidence>
<reference evidence="15" key="1">
    <citation type="submission" date="2015-05" db="EMBL/GenBank/DDBJ databases">
        <authorList>
            <consortium name="Pathogen Informatics"/>
        </authorList>
    </citation>
    <scope>NUCLEOTIDE SEQUENCE [LARGE SCALE GENOMIC DNA]</scope>
    <source>
        <strain evidence="15">M72</strain>
    </source>
</reference>
<gene>
    <name evidence="14" type="ORF">M72_04161</name>
</gene>
<dbReference type="InterPro" id="IPR003661">
    <property type="entry name" value="HisK_dim/P_dom"/>
</dbReference>
<evidence type="ECO:0000256" key="2">
    <source>
        <dbReference type="ARBA" id="ARBA00004651"/>
    </source>
</evidence>
<evidence type="ECO:0000256" key="4">
    <source>
        <dbReference type="ARBA" id="ARBA00022475"/>
    </source>
</evidence>
<evidence type="ECO:0000256" key="6">
    <source>
        <dbReference type="ARBA" id="ARBA00022679"/>
    </source>
</evidence>
<dbReference type="InterPro" id="IPR005467">
    <property type="entry name" value="His_kinase_dom"/>
</dbReference>
<keyword evidence="11 12" id="KW-0472">Membrane</keyword>
<comment type="subcellular location">
    <subcellularLocation>
        <location evidence="2">Cell membrane</location>
        <topology evidence="2">Multi-pass membrane protein</topology>
    </subcellularLocation>
</comment>
<dbReference type="GO" id="GO:0005886">
    <property type="term" value="C:plasma membrane"/>
    <property type="evidence" value="ECO:0007669"/>
    <property type="project" value="UniProtKB-SubCell"/>
</dbReference>
<dbReference type="EMBL" id="CVRR01000005">
    <property type="protein sequence ID" value="CRL34151.1"/>
    <property type="molecule type" value="Genomic_DNA"/>
</dbReference>
<keyword evidence="8 14" id="KW-0418">Kinase</keyword>
<evidence type="ECO:0000256" key="10">
    <source>
        <dbReference type="ARBA" id="ARBA00023012"/>
    </source>
</evidence>
<proteinExistence type="predicted"/>
<evidence type="ECO:0000256" key="8">
    <source>
        <dbReference type="ARBA" id="ARBA00022777"/>
    </source>
</evidence>
<dbReference type="PROSITE" id="PS50109">
    <property type="entry name" value="HIS_KIN"/>
    <property type="match status" value="1"/>
</dbReference>
<dbReference type="InterPro" id="IPR036890">
    <property type="entry name" value="HATPase_C_sf"/>
</dbReference>
<dbReference type="GO" id="GO:0016036">
    <property type="term" value="P:cellular response to phosphate starvation"/>
    <property type="evidence" value="ECO:0007669"/>
    <property type="project" value="TreeGrafter"/>
</dbReference>
<dbReference type="RefSeq" id="WP_055067112.1">
    <property type="nucleotide sequence ID" value="NZ_CP173697.1"/>
</dbReference>
<dbReference type="SMART" id="SM00387">
    <property type="entry name" value="HATPase_c"/>
    <property type="match status" value="1"/>
</dbReference>
<keyword evidence="15" id="KW-1185">Reference proteome</keyword>
<protein>
    <recommendedName>
        <fullName evidence="3">histidine kinase</fullName>
        <ecNumber evidence="3">2.7.13.3</ecNumber>
    </recommendedName>
</protein>
<dbReference type="PANTHER" id="PTHR45453">
    <property type="entry name" value="PHOSPHATE REGULON SENSOR PROTEIN PHOR"/>
    <property type="match status" value="1"/>
</dbReference>
<name>A0A0M6WF49_9FIRM</name>
<comment type="catalytic activity">
    <reaction evidence="1">
        <text>ATP + protein L-histidine = ADP + protein N-phospho-L-histidine.</text>
        <dbReference type="EC" id="2.7.13.3"/>
    </reaction>
</comment>
<dbReference type="InterPro" id="IPR036097">
    <property type="entry name" value="HisK_dim/P_sf"/>
</dbReference>
<dbReference type="PANTHER" id="PTHR45453:SF2">
    <property type="entry name" value="HISTIDINE KINASE"/>
    <property type="match status" value="1"/>
</dbReference>
<dbReference type="CDD" id="cd00082">
    <property type="entry name" value="HisKA"/>
    <property type="match status" value="1"/>
</dbReference>
<dbReference type="InterPro" id="IPR004358">
    <property type="entry name" value="Sig_transdc_His_kin-like_C"/>
</dbReference>
<dbReference type="GO" id="GO:0000155">
    <property type="term" value="F:phosphorelay sensor kinase activity"/>
    <property type="evidence" value="ECO:0007669"/>
    <property type="project" value="InterPro"/>
</dbReference>
<keyword evidence="4" id="KW-1003">Cell membrane</keyword>
<dbReference type="PRINTS" id="PR00344">
    <property type="entry name" value="BCTRLSENSOR"/>
</dbReference>
<keyword evidence="7 12" id="KW-0812">Transmembrane</keyword>
<keyword evidence="6" id="KW-0808">Transferase</keyword>
<dbReference type="Proteomes" id="UP000049979">
    <property type="component" value="Unassembled WGS sequence"/>
</dbReference>
<evidence type="ECO:0000256" key="5">
    <source>
        <dbReference type="ARBA" id="ARBA00022553"/>
    </source>
</evidence>
<feature type="transmembrane region" description="Helical" evidence="12">
    <location>
        <begin position="12"/>
        <end position="31"/>
    </location>
</feature>
<dbReference type="Pfam" id="PF02518">
    <property type="entry name" value="HATPase_c"/>
    <property type="match status" value="1"/>
</dbReference>
<evidence type="ECO:0000313" key="15">
    <source>
        <dbReference type="Proteomes" id="UP000049979"/>
    </source>
</evidence>
<sequence>MRLSEYLLDRIFSLICMLVSALLLFGLLWLIETPATFILFAETILMAAYISALVYDFFRKRSYYNLLLKMMEQMEEKSLLGELLTQPHFLEGQILVDILRRCNKYQNDQISNAKQASREYREYIDSWIHEIKTPITSARLMIENEKNPTTLRIDDELRKIDTYVEQVLYYARSTDVEKDFKVEKTTLQSLVHAALKTYSKPLIQAGGKPVLNDLDIPIVADSKSCTFVIGQIISNAIKYRKDNLQIEFSTKTDKNNISLFISDNGIGISAADLPRVFDKGFTGENGRRYSKSTGIGLYLSQKLCKKMNIVLSVSSDPGQGTTVTMVFPTESYLKEAGL</sequence>
<keyword evidence="10" id="KW-0902">Two-component regulatory system</keyword>
<keyword evidence="9 12" id="KW-1133">Transmembrane helix</keyword>
<dbReference type="SUPFAM" id="SSF47384">
    <property type="entry name" value="Homodimeric domain of signal transducing histidine kinase"/>
    <property type="match status" value="1"/>
</dbReference>
<evidence type="ECO:0000256" key="7">
    <source>
        <dbReference type="ARBA" id="ARBA00022692"/>
    </source>
</evidence>
<dbReference type="GO" id="GO:0004721">
    <property type="term" value="F:phosphoprotein phosphatase activity"/>
    <property type="evidence" value="ECO:0007669"/>
    <property type="project" value="TreeGrafter"/>
</dbReference>
<dbReference type="AlphaFoldDB" id="A0A0M6WF49"/>
<keyword evidence="5" id="KW-0597">Phosphoprotein</keyword>
<feature type="domain" description="Histidine kinase" evidence="13">
    <location>
        <begin position="126"/>
        <end position="331"/>
    </location>
</feature>